<dbReference type="Pfam" id="PF00535">
    <property type="entry name" value="Glycos_transf_2"/>
    <property type="match status" value="1"/>
</dbReference>
<gene>
    <name evidence="2" type="ORF">MUN86_09830</name>
</gene>
<dbReference type="GO" id="GO:0016757">
    <property type="term" value="F:glycosyltransferase activity"/>
    <property type="evidence" value="ECO:0007669"/>
    <property type="project" value="UniProtKB-KW"/>
</dbReference>
<dbReference type="SUPFAM" id="SSF53448">
    <property type="entry name" value="Nucleotide-diphospho-sugar transferases"/>
    <property type="match status" value="1"/>
</dbReference>
<name>A0ABY4GB20_9BACT</name>
<organism evidence="2 3">
    <name type="scientific">Hymenobacter volaticus</name>
    <dbReference type="NCBI Taxonomy" id="2932254"/>
    <lineage>
        <taxon>Bacteria</taxon>
        <taxon>Pseudomonadati</taxon>
        <taxon>Bacteroidota</taxon>
        <taxon>Cytophagia</taxon>
        <taxon>Cytophagales</taxon>
        <taxon>Hymenobacteraceae</taxon>
        <taxon>Hymenobacter</taxon>
    </lineage>
</organism>
<keyword evidence="2" id="KW-0328">Glycosyltransferase</keyword>
<dbReference type="Gene3D" id="3.90.550.10">
    <property type="entry name" value="Spore Coat Polysaccharide Biosynthesis Protein SpsA, Chain A"/>
    <property type="match status" value="1"/>
</dbReference>
<dbReference type="EMBL" id="CP095061">
    <property type="protein sequence ID" value="UOQ68115.1"/>
    <property type="molecule type" value="Genomic_DNA"/>
</dbReference>
<protein>
    <submittedName>
        <fullName evidence="2">Glycosyltransferase</fullName>
        <ecNumber evidence="2">2.4.-.-</ecNumber>
    </submittedName>
</protein>
<dbReference type="PANTHER" id="PTHR22916">
    <property type="entry name" value="GLYCOSYLTRANSFERASE"/>
    <property type="match status" value="1"/>
</dbReference>
<keyword evidence="3" id="KW-1185">Reference proteome</keyword>
<dbReference type="RefSeq" id="WP_245124751.1">
    <property type="nucleotide sequence ID" value="NZ_CP095061.1"/>
</dbReference>
<dbReference type="InterPro" id="IPR029044">
    <property type="entry name" value="Nucleotide-diphossugar_trans"/>
</dbReference>
<dbReference type="Proteomes" id="UP000830401">
    <property type="component" value="Chromosome"/>
</dbReference>
<dbReference type="PANTHER" id="PTHR22916:SF3">
    <property type="entry name" value="UDP-GLCNAC:BETAGAL BETA-1,3-N-ACETYLGLUCOSAMINYLTRANSFERASE-LIKE PROTEIN 1"/>
    <property type="match status" value="1"/>
</dbReference>
<evidence type="ECO:0000259" key="1">
    <source>
        <dbReference type="Pfam" id="PF00535"/>
    </source>
</evidence>
<dbReference type="EC" id="2.4.-.-" evidence="2"/>
<accession>A0ABY4GB20</accession>
<feature type="domain" description="Glycosyltransferase 2-like" evidence="1">
    <location>
        <begin position="11"/>
        <end position="160"/>
    </location>
</feature>
<evidence type="ECO:0000313" key="2">
    <source>
        <dbReference type="EMBL" id="UOQ68115.1"/>
    </source>
</evidence>
<reference evidence="2" key="1">
    <citation type="submission" date="2022-04" db="EMBL/GenBank/DDBJ databases">
        <title>Hymenobacter sp. isolated from the air.</title>
        <authorList>
            <person name="Won M."/>
            <person name="Lee C.-M."/>
            <person name="Woen H.-Y."/>
            <person name="Kwon S.-W."/>
        </authorList>
    </citation>
    <scope>NUCLEOTIDE SEQUENCE</scope>
    <source>
        <strain evidence="2">5420S-77</strain>
    </source>
</reference>
<sequence>MPDSADLPIVSIVALCYNHARFLPAALDSILAQSYPRIEVILVDNASTDGSLAIMQQYAQANPTWRLLAQPRNLGLCAAFNQAYHLSRGEFLLDFATDDVLLPQRIAQQIAAFQQLPPHYGMVYSDAELIDEASQHVRFHFRRTPQGLHPQPASGYVFADVLRRYFISTPTMMMRRATLDELGGYDETLYYEDFDFWVRAARNWAFHFLDEVTTQKRVHPQAMSRRAYRPHDPHLASTIQTCRKALHLCETPDEWDALAVRVRWEMRQAIRWGSNTDAATLYKLLQQTGKLQPLDWILGQWSRLWATT</sequence>
<keyword evidence="2" id="KW-0808">Transferase</keyword>
<dbReference type="InterPro" id="IPR001173">
    <property type="entry name" value="Glyco_trans_2-like"/>
</dbReference>
<proteinExistence type="predicted"/>
<evidence type="ECO:0000313" key="3">
    <source>
        <dbReference type="Proteomes" id="UP000830401"/>
    </source>
</evidence>